<dbReference type="SUPFAM" id="SSF51004">
    <property type="entry name" value="C-terminal (heme d1) domain of cytochrome cd1-nitrite reductase"/>
    <property type="match status" value="1"/>
</dbReference>
<accession>A0A6I4J4A6</accession>
<dbReference type="PANTHER" id="PTHR47197:SF3">
    <property type="entry name" value="DIHYDRO-HEME D1 DEHYDROGENASE"/>
    <property type="match status" value="1"/>
</dbReference>
<dbReference type="InterPro" id="IPR051200">
    <property type="entry name" value="Host-pathogen_enzymatic-act"/>
</dbReference>
<dbReference type="EMBL" id="WQMS01000016">
    <property type="protein sequence ID" value="MVO79157.1"/>
    <property type="molecule type" value="Genomic_DNA"/>
</dbReference>
<proteinExistence type="predicted"/>
<name>A0A6I4J4A6_9SPHN</name>
<dbReference type="AlphaFoldDB" id="A0A6I4J4A6"/>
<dbReference type="InterPro" id="IPR015943">
    <property type="entry name" value="WD40/YVTN_repeat-like_dom_sf"/>
</dbReference>
<evidence type="ECO:0000313" key="1">
    <source>
        <dbReference type="EMBL" id="MVO79157.1"/>
    </source>
</evidence>
<sequence>MKHDRLFVAELGNGSVDMVDLARGIVAHRITGFKEPQGVAYLPDRDELAVASGGDGTVRFYRGADAVPAGIVQLGEDADNLRVDPRNGRLVAGYGSGALAVIDPATRTVVGRLMLPGHPEGFRLTDDTALINVPDHRTVVKGNIATGATEAGWRATHRLNFPMAFDPASNRAATVYRWPARLVIFDAGTGAVASDVATCGDADDVFFDMRRDRIMVSCGTGKVEVFARGTGSPRSLGTVATRAGARTALFVPERDRLYVAVRAAAAAPAEIRILRPN</sequence>
<reference evidence="1 2" key="1">
    <citation type="submission" date="2019-12" db="EMBL/GenBank/DDBJ databases">
        <authorList>
            <person name="Huq M.A."/>
        </authorList>
    </citation>
    <scope>NUCLEOTIDE SEQUENCE [LARGE SCALE GENOMIC DNA]</scope>
    <source>
        <strain evidence="1 2">MAH-20</strain>
    </source>
</reference>
<keyword evidence="2" id="KW-1185">Reference proteome</keyword>
<dbReference type="Proteomes" id="UP000441389">
    <property type="component" value="Unassembled WGS sequence"/>
</dbReference>
<dbReference type="InterPro" id="IPR011048">
    <property type="entry name" value="Haem_d1_sf"/>
</dbReference>
<dbReference type="PANTHER" id="PTHR47197">
    <property type="entry name" value="PROTEIN NIRF"/>
    <property type="match status" value="1"/>
</dbReference>
<evidence type="ECO:0000313" key="2">
    <source>
        <dbReference type="Proteomes" id="UP000441389"/>
    </source>
</evidence>
<comment type="caution">
    <text evidence="1">The sequence shown here is derived from an EMBL/GenBank/DDBJ whole genome shotgun (WGS) entry which is preliminary data.</text>
</comment>
<organism evidence="1 2">
    <name type="scientific">Sphingomonas horti</name>
    <dbReference type="NCBI Taxonomy" id="2682842"/>
    <lineage>
        <taxon>Bacteria</taxon>
        <taxon>Pseudomonadati</taxon>
        <taxon>Pseudomonadota</taxon>
        <taxon>Alphaproteobacteria</taxon>
        <taxon>Sphingomonadales</taxon>
        <taxon>Sphingomonadaceae</taxon>
        <taxon>Sphingomonas</taxon>
    </lineage>
</organism>
<dbReference type="Gene3D" id="2.130.10.10">
    <property type="entry name" value="YVTN repeat-like/Quinoprotein amine dehydrogenase"/>
    <property type="match status" value="1"/>
</dbReference>
<gene>
    <name evidence="1" type="ORF">GON01_14580</name>
</gene>
<protein>
    <submittedName>
        <fullName evidence="1">Uncharacterized protein</fullName>
    </submittedName>
</protein>